<sequence length="86" mass="9335">MVRNSSLGANGRPLIRSPVLKGFLGGAGAVPQLTNVGVGLTIPTKAQQKWPGSEPLDWLKHQSFGWNVLFYHTTRMLTTPKTGFDS</sequence>
<evidence type="ECO:0000313" key="1">
    <source>
        <dbReference type="Proteomes" id="UP000887565"/>
    </source>
</evidence>
<reference evidence="2" key="1">
    <citation type="submission" date="2022-11" db="UniProtKB">
        <authorList>
            <consortium name="WormBaseParasite"/>
        </authorList>
    </citation>
    <scope>IDENTIFICATION</scope>
</reference>
<accession>A0A915I6P0</accession>
<keyword evidence="1" id="KW-1185">Reference proteome</keyword>
<proteinExistence type="predicted"/>
<name>A0A915I6P0_ROMCU</name>
<dbReference type="WBParaSite" id="nRc.2.0.1.t09029-RA">
    <property type="protein sequence ID" value="nRc.2.0.1.t09029-RA"/>
    <property type="gene ID" value="nRc.2.0.1.g09029"/>
</dbReference>
<organism evidence="1 2">
    <name type="scientific">Romanomermis culicivorax</name>
    <name type="common">Nematode worm</name>
    <dbReference type="NCBI Taxonomy" id="13658"/>
    <lineage>
        <taxon>Eukaryota</taxon>
        <taxon>Metazoa</taxon>
        <taxon>Ecdysozoa</taxon>
        <taxon>Nematoda</taxon>
        <taxon>Enoplea</taxon>
        <taxon>Dorylaimia</taxon>
        <taxon>Mermithida</taxon>
        <taxon>Mermithoidea</taxon>
        <taxon>Mermithidae</taxon>
        <taxon>Romanomermis</taxon>
    </lineage>
</organism>
<dbReference type="AlphaFoldDB" id="A0A915I6P0"/>
<protein>
    <submittedName>
        <fullName evidence="2">Uncharacterized protein</fullName>
    </submittedName>
</protein>
<dbReference type="Proteomes" id="UP000887565">
    <property type="component" value="Unplaced"/>
</dbReference>
<evidence type="ECO:0000313" key="2">
    <source>
        <dbReference type="WBParaSite" id="nRc.2.0.1.t09029-RA"/>
    </source>
</evidence>